<dbReference type="GO" id="GO:0016787">
    <property type="term" value="F:hydrolase activity"/>
    <property type="evidence" value="ECO:0007669"/>
    <property type="project" value="UniProtKB-KW"/>
</dbReference>
<dbReference type="PROSITE" id="PS50054">
    <property type="entry name" value="TYR_PHOSPHATASE_DUAL"/>
    <property type="match status" value="1"/>
</dbReference>
<accession>A0AAD4MV75</accession>
<dbReference type="PROSITE" id="PS50056">
    <property type="entry name" value="TYR_PHOSPHATASE_2"/>
    <property type="match status" value="1"/>
</dbReference>
<evidence type="ECO:0000256" key="1">
    <source>
        <dbReference type="ARBA" id="ARBA00022801"/>
    </source>
</evidence>
<feature type="compositionally biased region" description="Polar residues" evidence="2">
    <location>
        <begin position="174"/>
        <end position="190"/>
    </location>
</feature>
<feature type="compositionally biased region" description="Polar residues" evidence="2">
    <location>
        <begin position="741"/>
        <end position="754"/>
    </location>
</feature>
<evidence type="ECO:0000259" key="4">
    <source>
        <dbReference type="PROSITE" id="PS50056"/>
    </source>
</evidence>
<feature type="region of interest" description="Disordered" evidence="2">
    <location>
        <begin position="717"/>
        <end position="754"/>
    </location>
</feature>
<protein>
    <submittedName>
        <fullName evidence="5">Dual specificity phosphatase, catalytic domain-containing protein</fullName>
    </submittedName>
</protein>
<dbReference type="InterPro" id="IPR029021">
    <property type="entry name" value="Prot-tyrosine_phosphatase-like"/>
</dbReference>
<dbReference type="PANTHER" id="PTHR23339">
    <property type="entry name" value="TYROSINE SPECIFIC PROTEIN PHOSPHATASE AND DUAL SPECIFICITY PROTEIN PHOSPHATASE"/>
    <property type="match status" value="1"/>
</dbReference>
<evidence type="ECO:0000313" key="6">
    <source>
        <dbReference type="Proteomes" id="UP001201812"/>
    </source>
</evidence>
<dbReference type="InterPro" id="IPR016130">
    <property type="entry name" value="Tyr_Pase_AS"/>
</dbReference>
<dbReference type="SUPFAM" id="SSF52799">
    <property type="entry name" value="(Phosphotyrosine protein) phosphatases II"/>
    <property type="match status" value="1"/>
</dbReference>
<feature type="compositionally biased region" description="Polar residues" evidence="2">
    <location>
        <begin position="598"/>
        <end position="625"/>
    </location>
</feature>
<sequence>MDFIDDEIVCDYDKLQFRELPIPETPTRRIPPDNSTRQLPPDNSHPTTPTRQLPPDNSHPTTPTRQLPPDNSHPTTPTRRIPPENSHPTTPTRQLPPDESHPKTPTTTPTRQLPPDNSHPTTPTRQLPPQRKTLIILLGRRKEDSPLSLRSHQILLDRSPEASLTNAASAASNHVTSANPPPGNNITRPTYSTLRTGILRITPESMKCKLYCKGPNCRYCLCTGWAESETAIRALYSSWVTPQILAMARPTETHINTYKLIDQFKQSGIKTIINLQCGGEHSFCGPPLLRCGFTYDAELFMKNKFYYYNFAMPDFGTSSLSTLMDILKVMWFALKHGKIAIHCHAGLGRTGTLIACYLVWSVGMTSYEAVDLVRYNRPNSIQSANQVDVIEELADMLAKYATALPNVVSNAGTSGALALNTLLAYQRDFLPNDEARKFSHVPKLLFTVANRLLRLIFDEDGIKYTIDDCHKAPYVYGIGKRPLHNVRSCTFGVLSVEWRRAFSHKGRAQVRYIVNIFARLAAFPYEKDVSLTSRFQRESLINLDSKLDQMDASQLVFLMNACMESIRRPYCPKQSLIKALEWFSPHLEEEEITEPETCQSASSGNSSVDISLSDGSQKENVSSLEIGSPEPKPKNDTVNAAMEPKKDKNGNGSKAVNLNANWHCMVFFLCNVLSFLSGENYDVLSDLITYWLTGDVNGDVKNAVHGHMRDLYARNMQQQEKQAAEIRRRRKEQNEDEISRGTESVRSNIVENDA</sequence>
<dbReference type="InterPro" id="IPR000387">
    <property type="entry name" value="Tyr_Pase_dom"/>
</dbReference>
<dbReference type="SMART" id="SM00404">
    <property type="entry name" value="PTPc_motif"/>
    <property type="match status" value="1"/>
</dbReference>
<feature type="compositionally biased region" description="Low complexity" evidence="2">
    <location>
        <begin position="103"/>
        <end position="131"/>
    </location>
</feature>
<feature type="domain" description="Tyrosine specific protein phosphatases" evidence="4">
    <location>
        <begin position="321"/>
        <end position="388"/>
    </location>
</feature>
<evidence type="ECO:0000313" key="5">
    <source>
        <dbReference type="EMBL" id="KAI1702395.1"/>
    </source>
</evidence>
<comment type="caution">
    <text evidence="5">The sequence shown here is derived from an EMBL/GenBank/DDBJ whole genome shotgun (WGS) entry which is preliminary data.</text>
</comment>
<feature type="region of interest" description="Disordered" evidence="2">
    <location>
        <begin position="20"/>
        <end position="131"/>
    </location>
</feature>
<keyword evidence="6" id="KW-1185">Reference proteome</keyword>
<evidence type="ECO:0000259" key="3">
    <source>
        <dbReference type="PROSITE" id="PS50054"/>
    </source>
</evidence>
<feature type="domain" description="Tyrosine-protein phosphatase" evidence="3">
    <location>
        <begin position="236"/>
        <end position="406"/>
    </location>
</feature>
<dbReference type="InterPro" id="IPR020422">
    <property type="entry name" value="TYR_PHOSPHATASE_DUAL_dom"/>
</dbReference>
<name>A0AAD4MV75_9BILA</name>
<evidence type="ECO:0000256" key="2">
    <source>
        <dbReference type="SAM" id="MobiDB-lite"/>
    </source>
</evidence>
<dbReference type="InterPro" id="IPR003595">
    <property type="entry name" value="Tyr_Pase_cat"/>
</dbReference>
<gene>
    <name evidence="5" type="ORF">DdX_15488</name>
</gene>
<proteinExistence type="predicted"/>
<feature type="region of interest" description="Disordered" evidence="2">
    <location>
        <begin position="165"/>
        <end position="190"/>
    </location>
</feature>
<dbReference type="EMBL" id="JAKKPZ010000099">
    <property type="protein sequence ID" value="KAI1702395.1"/>
    <property type="molecule type" value="Genomic_DNA"/>
</dbReference>
<dbReference type="FunFam" id="3.90.190.10:FF:000157">
    <property type="entry name" value="Protein-tyrosine phosphatase"/>
    <property type="match status" value="1"/>
</dbReference>
<dbReference type="Proteomes" id="UP001201812">
    <property type="component" value="Unassembled WGS sequence"/>
</dbReference>
<organism evidence="5 6">
    <name type="scientific">Ditylenchus destructor</name>
    <dbReference type="NCBI Taxonomy" id="166010"/>
    <lineage>
        <taxon>Eukaryota</taxon>
        <taxon>Metazoa</taxon>
        <taxon>Ecdysozoa</taxon>
        <taxon>Nematoda</taxon>
        <taxon>Chromadorea</taxon>
        <taxon>Rhabditida</taxon>
        <taxon>Tylenchina</taxon>
        <taxon>Tylenchomorpha</taxon>
        <taxon>Sphaerularioidea</taxon>
        <taxon>Anguinidae</taxon>
        <taxon>Anguininae</taxon>
        <taxon>Ditylenchus</taxon>
    </lineage>
</organism>
<dbReference type="Gene3D" id="3.90.190.10">
    <property type="entry name" value="Protein tyrosine phosphatase superfamily"/>
    <property type="match status" value="1"/>
</dbReference>
<keyword evidence="1" id="KW-0378">Hydrolase</keyword>
<dbReference type="InterPro" id="IPR050561">
    <property type="entry name" value="PTP"/>
</dbReference>
<dbReference type="Pfam" id="PF22785">
    <property type="entry name" value="Tc-R-P"/>
    <property type="match status" value="1"/>
</dbReference>
<dbReference type="SMART" id="SM00195">
    <property type="entry name" value="DSPc"/>
    <property type="match status" value="1"/>
</dbReference>
<feature type="region of interest" description="Disordered" evidence="2">
    <location>
        <begin position="593"/>
        <end position="652"/>
    </location>
</feature>
<dbReference type="PROSITE" id="PS00383">
    <property type="entry name" value="TYR_PHOSPHATASE_1"/>
    <property type="match status" value="1"/>
</dbReference>
<reference evidence="5" key="1">
    <citation type="submission" date="2022-01" db="EMBL/GenBank/DDBJ databases">
        <title>Genome Sequence Resource for Two Populations of Ditylenchus destructor, the Migratory Endoparasitic Phytonematode.</title>
        <authorList>
            <person name="Zhang H."/>
            <person name="Lin R."/>
            <person name="Xie B."/>
        </authorList>
    </citation>
    <scope>NUCLEOTIDE SEQUENCE</scope>
    <source>
        <strain evidence="5">BazhouSP</strain>
    </source>
</reference>
<dbReference type="AlphaFoldDB" id="A0AAD4MV75"/>